<dbReference type="VEuPathDB" id="FungiDB:H257_03929"/>
<feature type="region of interest" description="Disordered" evidence="1">
    <location>
        <begin position="1"/>
        <end position="104"/>
    </location>
</feature>
<evidence type="ECO:0008006" key="3">
    <source>
        <dbReference type="Google" id="ProtNLM"/>
    </source>
</evidence>
<proteinExistence type="predicted"/>
<organism evidence="2">
    <name type="scientific">Aphanomyces astaci</name>
    <name type="common">Crayfish plague agent</name>
    <dbReference type="NCBI Taxonomy" id="112090"/>
    <lineage>
        <taxon>Eukaryota</taxon>
        <taxon>Sar</taxon>
        <taxon>Stramenopiles</taxon>
        <taxon>Oomycota</taxon>
        <taxon>Saprolegniomycetes</taxon>
        <taxon>Saprolegniales</taxon>
        <taxon>Verrucalvaceae</taxon>
        <taxon>Aphanomyces</taxon>
    </lineage>
</organism>
<feature type="compositionally biased region" description="Pro residues" evidence="1">
    <location>
        <begin position="63"/>
        <end position="75"/>
    </location>
</feature>
<dbReference type="OrthoDB" id="76521at2759"/>
<dbReference type="CDD" id="cd14686">
    <property type="entry name" value="bZIP"/>
    <property type="match status" value="1"/>
</dbReference>
<gene>
    <name evidence="2" type="ORF">H257_03929</name>
</gene>
<dbReference type="AlphaFoldDB" id="W4GYP3"/>
<dbReference type="EMBL" id="KI913119">
    <property type="protein sequence ID" value="ETV84855.1"/>
    <property type="molecule type" value="Genomic_DNA"/>
</dbReference>
<evidence type="ECO:0000313" key="2">
    <source>
        <dbReference type="EMBL" id="ETV84855.1"/>
    </source>
</evidence>
<accession>W4GYP3</accession>
<feature type="region of interest" description="Disordered" evidence="1">
    <location>
        <begin position="125"/>
        <end position="178"/>
    </location>
</feature>
<dbReference type="RefSeq" id="XP_009826547.1">
    <property type="nucleotide sequence ID" value="XM_009828245.1"/>
</dbReference>
<sequence length="499" mass="56280">MQYAQPSISQAVRPSPPPLPETRAAPTMMMQMDSHEQPHSFLGTSRPVPSIHLPPLSSLRPQTNPPAPQSVPSPPSYTSTPVSRLSSPTYGLPPRPASFAYAASPPSPKTYATAVLMSSALHSRPVIPSHDSTHEAGTRSPSSDEDDSTLSSEVKKVRRREQIARSARRHRSKQKEELGTLRHQVFALQSDLERLRATHKSVHPNGNDFTEWEEKALSQRRKRKKAEDDNEFLRANLKEQSIYTERVRDMWIKSPLLTFPMPPNGTYNDRSHTFNRLTGDAAARTATLNQIAQVRMDLAYEFVMRETHAFPSIPGHLDIKLNGTGPEIDIKLIRVCEIDGFDHHQVVEALVHSVLNIQKDADSAKLFMVDACTRYGRAAVPLYIERAKYFMESLFVIRHESNAELGVVSWDSIDEDELYPLEAESTIRNAEVGSVLLNTNFRPDGSKYTILRSVFHSHPPVRNLAKPKSKINEAFLMLFCRRAEALEKQMRQKLSAHLY</sequence>
<name>W4GYP3_APHAT</name>
<feature type="compositionally biased region" description="Polar residues" evidence="1">
    <location>
        <begin position="1"/>
        <end position="12"/>
    </location>
</feature>
<reference evidence="2" key="1">
    <citation type="submission" date="2013-12" db="EMBL/GenBank/DDBJ databases">
        <title>The Genome Sequence of Aphanomyces astaci APO3.</title>
        <authorList>
            <consortium name="The Broad Institute Genomics Platform"/>
            <person name="Russ C."/>
            <person name="Tyler B."/>
            <person name="van West P."/>
            <person name="Dieguez-Uribeondo J."/>
            <person name="Young S.K."/>
            <person name="Zeng Q."/>
            <person name="Gargeya S."/>
            <person name="Fitzgerald M."/>
            <person name="Abouelleil A."/>
            <person name="Alvarado L."/>
            <person name="Chapman S.B."/>
            <person name="Gainer-Dewar J."/>
            <person name="Goldberg J."/>
            <person name="Griggs A."/>
            <person name="Gujja S."/>
            <person name="Hansen M."/>
            <person name="Howarth C."/>
            <person name="Imamovic A."/>
            <person name="Ireland A."/>
            <person name="Larimer J."/>
            <person name="McCowan C."/>
            <person name="Murphy C."/>
            <person name="Pearson M."/>
            <person name="Poon T.W."/>
            <person name="Priest M."/>
            <person name="Roberts A."/>
            <person name="Saif S."/>
            <person name="Shea T."/>
            <person name="Sykes S."/>
            <person name="Wortman J."/>
            <person name="Nusbaum C."/>
            <person name="Birren B."/>
        </authorList>
    </citation>
    <scope>NUCLEOTIDE SEQUENCE [LARGE SCALE GENOMIC DNA]</scope>
    <source>
        <strain evidence="2">APO3</strain>
    </source>
</reference>
<dbReference type="GeneID" id="20805925"/>
<protein>
    <recommendedName>
        <fullName evidence="3">BZIP domain-containing protein</fullName>
    </recommendedName>
</protein>
<evidence type="ECO:0000256" key="1">
    <source>
        <dbReference type="SAM" id="MobiDB-lite"/>
    </source>
</evidence>